<feature type="compositionally biased region" description="Polar residues" evidence="1">
    <location>
        <begin position="1809"/>
        <end position="1822"/>
    </location>
</feature>
<feature type="region of interest" description="Disordered" evidence="1">
    <location>
        <begin position="1684"/>
        <end position="1822"/>
    </location>
</feature>
<feature type="region of interest" description="Disordered" evidence="1">
    <location>
        <begin position="1876"/>
        <end position="1922"/>
    </location>
</feature>
<feature type="region of interest" description="Disordered" evidence="1">
    <location>
        <begin position="704"/>
        <end position="775"/>
    </location>
</feature>
<feature type="compositionally biased region" description="Basic and acidic residues" evidence="1">
    <location>
        <begin position="736"/>
        <end position="749"/>
    </location>
</feature>
<feature type="region of interest" description="Disordered" evidence="1">
    <location>
        <begin position="236"/>
        <end position="358"/>
    </location>
</feature>
<gene>
    <name evidence="2" type="ORF">APZ42_015839</name>
</gene>
<feature type="compositionally biased region" description="Polar residues" evidence="1">
    <location>
        <begin position="1891"/>
        <end position="1902"/>
    </location>
</feature>
<feature type="compositionally biased region" description="Polar residues" evidence="1">
    <location>
        <begin position="629"/>
        <end position="647"/>
    </location>
</feature>
<evidence type="ECO:0000313" key="2">
    <source>
        <dbReference type="EMBL" id="KZS17862.1"/>
    </source>
</evidence>
<evidence type="ECO:0000256" key="1">
    <source>
        <dbReference type="SAM" id="MobiDB-lite"/>
    </source>
</evidence>
<feature type="compositionally biased region" description="Polar residues" evidence="1">
    <location>
        <begin position="1100"/>
        <end position="1110"/>
    </location>
</feature>
<sequence>MTTFATTATKTNQPLQLFTMFPPGGASTLKGFTAPAFGAAATTGASSADRHQFRAGQSQHGEEDAGSGANPMLPVFMVDGPTPPVRPVRHVQHASQWAESKTTVAPGLIVRSTTATVSTSQWSEYSTTLTEGLFQGQSSSTQFQTVRNSTTQSTTGAASNPTLMSSAQYLDDLQLPTQQLDLAAQLGKGSIARKGSLGGRRPPTVRYRRVNSQGSLPYEQQHQLLQQQEVVAAAPSTALSVPTTNGTDPIRSGKNRTPPPRPPPPKFQQKPLEQQSAMLPAPVIPTLAPPATDWNSSRSGTPPSLPANSPPPLPDREDLDFVMDEGSSSASESSSTPHPGMTDVVEINDKESVGEDGEVVRRRTIITLGPRTVGGSPSAAGGSSGSINITLLNGGPVTSSPSSDLLATKAKPVTEQAVSSTTLDETHRSNARASAFNARRTIEQRRQQQQQEEEQEMQEPATNVKTLPASTYLYGERGSPASSFGGSSLRTMSISMSFDDLDESNSNASITEQQRRSGGRNRSEAWYERRQSYGFEAADKLQSLLNTSGSSDVPSITGTAVSRSCDSLCSTVRSTSSAIEKMIPPWIKNPSPKQAEEETGKSPSGSSRLSYFEQSMDDADHKPAGQPRRTPTPTSIQRSESSRSATNVLEEAEPIWLRDLRMRRSLRDGRRKPPVIKSPPPMETPIWLGVKLRPTGLSLVDPDPSVGPASSTCNLPSPTKPHHYTPIFTCSSSAERTPESNRRKSEERQTAVTSIASSSESKEETAQTSSQKAASSSIVIVNSSRESLHSVGTVDSSIELMRMLEETPLVSTNGVPLRHDRTDSASAVNTETGSVYSMGDWTESSSAVASVKNSNEDLTQMNQSEGQRKAKKVAFGADERLEEVKSTVIHQAGAVHQPTEFGTGMNPTASGSDEQRDRNVFHDERHVPLFTAAEETLRHCPSDWQSSCSSEGIEIPVSRPAPVVIRNGIVNFDSSVERKIVILEEKETIPAPKSILKKRSVENLLDIERTNEPVVKPAVIAVTQRAKKEPPPEHQEILPWRIHLKHVEQPPTIHSIPVQQQPEPEATAPPWRMDINRKKTPPFVARAPTPDNFFSRGRSPCSTTSESSTATIPGMSAAELIRNLRPNPVMMVARCQVKESVFRPTVSTDLQPETIILPLESDPSSVRADHGYHSLEPEAESSAIKRQQSSCLNETIEEIRSLDVAPVCAAKMEIGNPSASSSPYPIKIDKPSAFYPALPHSKSGSKIPENRFIVREIRPSGSVQEARTFFQSTASGETTHHRSTVASNRRDSSEADGGRLAEAPEIKATNHQLQRLRETTKLLAEGHPQLRAELAVNARLSQPNETNPNVGRHINQNGDATTSEIPTSKTSPGQKRRQSFVMTSGVEHHDVEPTIPVVHHKPSESTELRDTSVEEVMSTFDSTIEEALSDNDELRDSIIRSSVMTSTTFSSRSSTAAARLRTSSPNKTTQFTREENTSSFTCSSTPLSSGRSKPQPAKRSNSIELTSGMPEEKAALLVRKFFGNSVIETKMSRIAKTETIMEESSEFGCSSSSFSEEKTLLEAAVEAFSSPSPQPPEAYECDDFFHRPSSEAEGMSTSSFGSVLDVMDTTTDDERSIRTTSSTTMTNTTRYSSCSERSVKLSDIINRPDRPSLLDSAVSSSCATPVTDEFSYATSESASIAISVSQTTTDSSSVGSDFSRKDKNSLPAVSVKSSTRTPPSRSRCGASSSQSRGANHRSSAGSSKSAGDPAKASTSANRSGGSKSVHCAPVAAPVRPPRTLQQVNQSTEVKKRSVRTSSSGSSQADRKTSVSASAGGTPLANRTNRLVTITSYKGRNSASVKPDDASAVSGIKVTPVAVGSGHYKIRMDQRIAAAAAEKASKTTTKKTTTSQRSNGIKTTTTTLEKRSNTTSSSRNTTVKPDK</sequence>
<feature type="compositionally biased region" description="Low complexity" evidence="1">
    <location>
        <begin position="1908"/>
        <end position="1922"/>
    </location>
</feature>
<feature type="compositionally biased region" description="Low complexity" evidence="1">
    <location>
        <begin position="766"/>
        <end position="775"/>
    </location>
</feature>
<feature type="region of interest" description="Disordered" evidence="1">
    <location>
        <begin position="581"/>
        <end position="647"/>
    </location>
</feature>
<comment type="caution">
    <text evidence="2">The sequence shown here is derived from an EMBL/GenBank/DDBJ whole genome shotgun (WGS) entry which is preliminary data.</text>
</comment>
<protein>
    <submittedName>
        <fullName evidence="2">Uncharacterized protein</fullName>
    </submittedName>
</protein>
<feature type="compositionally biased region" description="Low complexity" evidence="1">
    <location>
        <begin position="1454"/>
        <end position="1464"/>
    </location>
</feature>
<feature type="compositionally biased region" description="Low complexity" evidence="1">
    <location>
        <begin position="1876"/>
        <end position="1890"/>
    </location>
</feature>
<dbReference type="EMBL" id="LRGB01000568">
    <property type="protein sequence ID" value="KZS17862.1"/>
    <property type="molecule type" value="Genomic_DNA"/>
</dbReference>
<feature type="compositionally biased region" description="Low complexity" evidence="1">
    <location>
        <begin position="1618"/>
        <end position="1631"/>
    </location>
</feature>
<feature type="compositionally biased region" description="Pro residues" evidence="1">
    <location>
        <begin position="303"/>
        <end position="313"/>
    </location>
</feature>
<feature type="compositionally biased region" description="Pro residues" evidence="1">
    <location>
        <begin position="257"/>
        <end position="266"/>
    </location>
</feature>
<feature type="region of interest" description="Disordered" evidence="1">
    <location>
        <begin position="1610"/>
        <end position="1631"/>
    </location>
</feature>
<feature type="compositionally biased region" description="Polar residues" evidence="1">
    <location>
        <begin position="750"/>
        <end position="759"/>
    </location>
</feature>
<feature type="compositionally biased region" description="Low complexity" evidence="1">
    <location>
        <begin position="1713"/>
        <end position="1733"/>
    </location>
</feature>
<accession>A0A162NCR5</accession>
<feature type="region of interest" description="Disordered" evidence="1">
    <location>
        <begin position="418"/>
        <end position="465"/>
    </location>
</feature>
<keyword evidence="3" id="KW-1185">Reference proteome</keyword>
<feature type="compositionally biased region" description="Low complexity" evidence="1">
    <location>
        <begin position="1684"/>
        <end position="1697"/>
    </location>
</feature>
<organism evidence="2 3">
    <name type="scientific">Daphnia magna</name>
    <dbReference type="NCBI Taxonomy" id="35525"/>
    <lineage>
        <taxon>Eukaryota</taxon>
        <taxon>Metazoa</taxon>
        <taxon>Ecdysozoa</taxon>
        <taxon>Arthropoda</taxon>
        <taxon>Crustacea</taxon>
        <taxon>Branchiopoda</taxon>
        <taxon>Diplostraca</taxon>
        <taxon>Cladocera</taxon>
        <taxon>Anomopoda</taxon>
        <taxon>Daphniidae</taxon>
        <taxon>Daphnia</taxon>
    </lineage>
</organism>
<feature type="compositionally biased region" description="Polar residues" evidence="1">
    <location>
        <begin position="1736"/>
        <end position="1745"/>
    </location>
</feature>
<feature type="compositionally biased region" description="Polar residues" evidence="1">
    <location>
        <begin position="237"/>
        <end position="247"/>
    </location>
</feature>
<dbReference type="Proteomes" id="UP000076858">
    <property type="component" value="Unassembled WGS sequence"/>
</dbReference>
<feature type="compositionally biased region" description="Low complexity" evidence="1">
    <location>
        <begin position="1477"/>
        <end position="1489"/>
    </location>
</feature>
<proteinExistence type="predicted"/>
<feature type="compositionally biased region" description="Basic and acidic residues" evidence="1">
    <location>
        <begin position="1288"/>
        <end position="1305"/>
    </location>
</feature>
<feature type="compositionally biased region" description="Polar residues" evidence="1">
    <location>
        <begin position="1342"/>
        <end position="1373"/>
    </location>
</feature>
<feature type="region of interest" description="Disordered" evidence="1">
    <location>
        <begin position="1272"/>
        <end position="1307"/>
    </location>
</feature>
<feature type="region of interest" description="Disordered" evidence="1">
    <location>
        <begin position="500"/>
        <end position="524"/>
    </location>
</feature>
<feature type="compositionally biased region" description="Polar residues" evidence="1">
    <location>
        <begin position="708"/>
        <end position="717"/>
    </location>
</feature>
<feature type="region of interest" description="Disordered" evidence="1">
    <location>
        <begin position="1081"/>
        <end position="1110"/>
    </location>
</feature>
<feature type="region of interest" description="Disordered" evidence="1">
    <location>
        <begin position="1454"/>
        <end position="1506"/>
    </location>
</feature>
<dbReference type="OrthoDB" id="6370263at2759"/>
<evidence type="ECO:0000313" key="3">
    <source>
        <dbReference type="Proteomes" id="UP000076858"/>
    </source>
</evidence>
<reference evidence="2 3" key="1">
    <citation type="submission" date="2016-03" db="EMBL/GenBank/DDBJ databases">
        <title>EvidentialGene: Evidence-directed Construction of Genes on Genomes.</title>
        <authorList>
            <person name="Gilbert D.G."/>
            <person name="Choi J.-H."/>
            <person name="Mockaitis K."/>
            <person name="Colbourne J."/>
            <person name="Pfrender M."/>
        </authorList>
    </citation>
    <scope>NUCLEOTIDE SEQUENCE [LARGE SCALE GENOMIC DNA]</scope>
    <source>
        <strain evidence="2 3">Xinb3</strain>
        <tissue evidence="2">Complete organism</tissue>
    </source>
</reference>
<feature type="region of interest" description="Disordered" evidence="1">
    <location>
        <begin position="43"/>
        <end position="70"/>
    </location>
</feature>
<feature type="compositionally biased region" description="Polar residues" evidence="1">
    <location>
        <begin position="601"/>
        <end position="613"/>
    </location>
</feature>
<name>A0A162NCR5_9CRUS</name>
<feature type="compositionally biased region" description="Polar residues" evidence="1">
    <location>
        <begin position="1752"/>
        <end position="1762"/>
    </location>
</feature>
<feature type="compositionally biased region" description="Basic and acidic residues" evidence="1">
    <location>
        <begin position="347"/>
        <end position="358"/>
    </location>
</feature>
<feature type="region of interest" description="Disordered" evidence="1">
    <location>
        <begin position="1342"/>
        <end position="1377"/>
    </location>
</feature>